<organism evidence="1 2">
    <name type="scientific">Elysia crispata</name>
    <name type="common">lettuce slug</name>
    <dbReference type="NCBI Taxonomy" id="231223"/>
    <lineage>
        <taxon>Eukaryota</taxon>
        <taxon>Metazoa</taxon>
        <taxon>Spiralia</taxon>
        <taxon>Lophotrochozoa</taxon>
        <taxon>Mollusca</taxon>
        <taxon>Gastropoda</taxon>
        <taxon>Heterobranchia</taxon>
        <taxon>Euthyneura</taxon>
        <taxon>Panpulmonata</taxon>
        <taxon>Sacoglossa</taxon>
        <taxon>Placobranchoidea</taxon>
        <taxon>Plakobranchidae</taxon>
        <taxon>Elysia</taxon>
    </lineage>
</organism>
<reference evidence="1" key="1">
    <citation type="journal article" date="2023" name="G3 (Bethesda)">
        <title>A reference genome for the long-term kleptoplast-retaining sea slug Elysia crispata morphotype clarki.</title>
        <authorList>
            <person name="Eastman K.E."/>
            <person name="Pendleton A.L."/>
            <person name="Shaikh M.A."/>
            <person name="Suttiyut T."/>
            <person name="Ogas R."/>
            <person name="Tomko P."/>
            <person name="Gavelis G."/>
            <person name="Widhalm J.R."/>
            <person name="Wisecaver J.H."/>
        </authorList>
    </citation>
    <scope>NUCLEOTIDE SEQUENCE</scope>
    <source>
        <strain evidence="1">ECLA1</strain>
    </source>
</reference>
<dbReference type="AlphaFoldDB" id="A0AAE0YFJ3"/>
<dbReference type="Proteomes" id="UP001283361">
    <property type="component" value="Unassembled WGS sequence"/>
</dbReference>
<name>A0AAE0YFJ3_9GAST</name>
<accession>A0AAE0YFJ3</accession>
<evidence type="ECO:0000313" key="2">
    <source>
        <dbReference type="Proteomes" id="UP001283361"/>
    </source>
</evidence>
<comment type="caution">
    <text evidence="1">The sequence shown here is derived from an EMBL/GenBank/DDBJ whole genome shotgun (WGS) entry which is preliminary data.</text>
</comment>
<dbReference type="EMBL" id="JAWDGP010006281">
    <property type="protein sequence ID" value="KAK3744024.1"/>
    <property type="molecule type" value="Genomic_DNA"/>
</dbReference>
<sequence length="97" mass="11018">MVSRGIIDNRRYDRPLIKQTPQHIADVWRAGLWLNRVFSTTVIGTYQLSDQQTVCDFPIFCIESVYSAIQTQAQGGDNCGVVTDENKESGDVFYRDV</sequence>
<keyword evidence="2" id="KW-1185">Reference proteome</keyword>
<evidence type="ECO:0000313" key="1">
    <source>
        <dbReference type="EMBL" id="KAK3744024.1"/>
    </source>
</evidence>
<gene>
    <name evidence="1" type="ORF">RRG08_021852</name>
</gene>
<proteinExistence type="predicted"/>
<protein>
    <submittedName>
        <fullName evidence="1">Uncharacterized protein</fullName>
    </submittedName>
</protein>